<sequence>MYWMIIVLTGIVFGLGAVLLVKAGNPGNYGFCAACHLRDIAGALGIHQAAVLQYARPEILGFILGSFSLARISGEFRPRGGSNPAIRFVLGAMMMIGALVFLGCPLRGILRLAGGDLNGLTGLAGFVAGVAAGVVFLKNGYNLGRAHSYTGGKGAAGYLAAVAAVILLVGVGTHAVFLKFSVSGPGSLHAPVIVSLIAGLIAGALAWRSRMCLSGGIRDYILVRDTYLLKIYVIIFLAAFAGNQYFGFFKLGYTGQPLAHTMHLWNFLGLFLTGLAAVLAGGCPLRQIIMSGEGNVDALCCVLGMLAGAGIAHSFNMAGSATGVALNGQIATVAGIVITAGIGYAFREKLTVVVEG</sequence>
<feature type="transmembrane region" description="Helical" evidence="1">
    <location>
        <begin position="297"/>
        <end position="318"/>
    </location>
</feature>
<protein>
    <submittedName>
        <fullName evidence="2">Glutamate synthase [NADPH] large chain</fullName>
        <ecNumber evidence="2">1.4.1.13</ecNumber>
    </submittedName>
</protein>
<feature type="transmembrane region" description="Helical" evidence="1">
    <location>
        <begin position="158"/>
        <end position="182"/>
    </location>
</feature>
<proteinExistence type="predicted"/>
<feature type="transmembrane region" description="Helical" evidence="1">
    <location>
        <begin position="266"/>
        <end position="285"/>
    </location>
</feature>
<evidence type="ECO:0000256" key="1">
    <source>
        <dbReference type="SAM" id="Phobius"/>
    </source>
</evidence>
<keyword evidence="3" id="KW-1185">Reference proteome</keyword>
<dbReference type="EMBL" id="CTRP01000003">
    <property type="protein sequence ID" value="CQR71178.1"/>
    <property type="molecule type" value="Genomic_DNA"/>
</dbReference>
<feature type="transmembrane region" description="Helical" evidence="1">
    <location>
        <begin position="88"/>
        <end position="108"/>
    </location>
</feature>
<dbReference type="RefSeq" id="WP_021169884.1">
    <property type="nucleotide sequence ID" value="NZ_CTRP01000003.1"/>
</dbReference>
<feature type="transmembrane region" description="Helical" evidence="1">
    <location>
        <begin position="120"/>
        <end position="137"/>
    </location>
</feature>
<dbReference type="AlphaFoldDB" id="A0A0U1KUS8"/>
<dbReference type="Pfam" id="PF04143">
    <property type="entry name" value="Sulf_transp"/>
    <property type="match status" value="1"/>
</dbReference>
<dbReference type="GO" id="GO:0004355">
    <property type="term" value="F:glutamate synthase (NADPH) activity"/>
    <property type="evidence" value="ECO:0007669"/>
    <property type="project" value="UniProtKB-EC"/>
</dbReference>
<reference evidence="3" key="1">
    <citation type="submission" date="2015-03" db="EMBL/GenBank/DDBJ databases">
        <authorList>
            <person name="Nijsse Bart"/>
        </authorList>
    </citation>
    <scope>NUCLEOTIDE SEQUENCE [LARGE SCALE GENOMIC DNA]</scope>
</reference>
<keyword evidence="1" id="KW-1133">Transmembrane helix</keyword>
<keyword evidence="1" id="KW-0472">Membrane</keyword>
<feature type="transmembrane region" description="Helical" evidence="1">
    <location>
        <begin position="227"/>
        <end position="246"/>
    </location>
</feature>
<name>A0A0U1KUS8_9FIRM</name>
<feature type="transmembrane region" description="Helical" evidence="1">
    <location>
        <begin position="324"/>
        <end position="346"/>
    </location>
</feature>
<dbReference type="InterPro" id="IPR007272">
    <property type="entry name" value="Sulf_transp_TsuA/YedE"/>
</dbReference>
<dbReference type="Proteomes" id="UP000049855">
    <property type="component" value="Unassembled WGS sequence"/>
</dbReference>
<gene>
    <name evidence="2" type="ORF">SpAn4DRAFT_2156</name>
</gene>
<evidence type="ECO:0000313" key="2">
    <source>
        <dbReference type="EMBL" id="CQR71178.1"/>
    </source>
</evidence>
<dbReference type="InterPro" id="IPR026366">
    <property type="entry name" value="Seleno_YedE"/>
</dbReference>
<dbReference type="NCBIfam" id="TIGR04112">
    <property type="entry name" value="seleno_YedE"/>
    <property type="match status" value="1"/>
</dbReference>
<organism evidence="2 3">
    <name type="scientific">Sporomusa ovata</name>
    <dbReference type="NCBI Taxonomy" id="2378"/>
    <lineage>
        <taxon>Bacteria</taxon>
        <taxon>Bacillati</taxon>
        <taxon>Bacillota</taxon>
        <taxon>Negativicutes</taxon>
        <taxon>Selenomonadales</taxon>
        <taxon>Sporomusaceae</taxon>
        <taxon>Sporomusa</taxon>
    </lineage>
</organism>
<dbReference type="EC" id="1.4.1.13" evidence="2"/>
<keyword evidence="2" id="KW-0560">Oxidoreductase</keyword>
<keyword evidence="1" id="KW-0812">Transmembrane</keyword>
<accession>A0A0U1KUS8</accession>
<feature type="transmembrane region" description="Helical" evidence="1">
    <location>
        <begin position="188"/>
        <end position="207"/>
    </location>
</feature>
<evidence type="ECO:0000313" key="3">
    <source>
        <dbReference type="Proteomes" id="UP000049855"/>
    </source>
</evidence>